<keyword evidence="4 15" id="KW-0138">CF(0)</keyword>
<dbReference type="InterPro" id="IPR050059">
    <property type="entry name" value="ATP_synthase_B_chain"/>
</dbReference>
<dbReference type="NCBIfam" id="NF004411">
    <property type="entry name" value="PRK05759.1-2"/>
    <property type="match status" value="1"/>
</dbReference>
<dbReference type="EMBL" id="JEMX01000168">
    <property type="protein sequence ID" value="EXI75032.1"/>
    <property type="molecule type" value="Genomic_DNA"/>
</dbReference>
<dbReference type="NCBIfam" id="TIGR01144">
    <property type="entry name" value="ATP_synt_b"/>
    <property type="match status" value="1"/>
</dbReference>
<dbReference type="PATRIC" id="fig|1454003.3.peg.4285"/>
<evidence type="ECO:0000256" key="5">
    <source>
        <dbReference type="ARBA" id="ARBA00022692"/>
    </source>
</evidence>
<comment type="function">
    <text evidence="12">Component of the F(0) channel, it forms part of the peripheral stalk, linking F(1) to F(0). The b'-subunit is a diverged and duplicated form of b found in plants and photosynthetic bacteria.</text>
</comment>
<evidence type="ECO:0000256" key="12">
    <source>
        <dbReference type="ARBA" id="ARBA00025614"/>
    </source>
</evidence>
<comment type="subunit">
    <text evidence="13">F-type ATPases have 2 components, F(1) - the catalytic core - and F(0) - the membrane proton channel. F(1) has five subunits: alpha(3), beta(3), gamma(1), delta(1), epsilon(1). F(0) has four main subunits: a(1), b(2) and c(10-14). The alpha and beta chains form an alternating ring which encloses part of the gamma chain. F(1) is attached to F(0) by a central stalk formed by the gamma and epsilon chains, while a peripheral stalk is formed by the delta and b chains.</text>
</comment>
<comment type="similarity">
    <text evidence="1 15 16">Belongs to the ATPase B chain family.</text>
</comment>
<keyword evidence="10 15" id="KW-0066">ATP synthesis</keyword>
<proteinExistence type="inferred from homology"/>
<dbReference type="GO" id="GO:0012505">
    <property type="term" value="C:endomembrane system"/>
    <property type="evidence" value="ECO:0007669"/>
    <property type="project" value="UniProtKB-SubCell"/>
</dbReference>
<reference evidence="17 18" key="1">
    <citation type="submission" date="2014-02" db="EMBL/GenBank/DDBJ databases">
        <title>Expanding our view of genomic diversity in Candidatus Accumulibacter clades.</title>
        <authorList>
            <person name="Skennerton C.T."/>
            <person name="Barr J.J."/>
            <person name="Slater F.R."/>
            <person name="Bond P.L."/>
            <person name="Tyson G.W."/>
        </authorList>
    </citation>
    <scope>NUCLEOTIDE SEQUENCE [LARGE SCALE GENOMIC DNA]</scope>
    <source>
        <strain evidence="18">BA-92</strain>
    </source>
</reference>
<organism evidence="17 18">
    <name type="scientific">Candidatus Accumulibacter appositus</name>
    <dbReference type="NCBI Taxonomy" id="1454003"/>
    <lineage>
        <taxon>Bacteria</taxon>
        <taxon>Pseudomonadati</taxon>
        <taxon>Pseudomonadota</taxon>
        <taxon>Betaproteobacteria</taxon>
        <taxon>Candidatus Accumulibacter</taxon>
    </lineage>
</organism>
<dbReference type="CDD" id="cd06503">
    <property type="entry name" value="ATP-synt_Fo_b"/>
    <property type="match status" value="1"/>
</dbReference>
<evidence type="ECO:0000256" key="3">
    <source>
        <dbReference type="ARBA" id="ARBA00022475"/>
    </source>
</evidence>
<accession>A0A011PD89</accession>
<name>A0A011PD89_9PROT</name>
<dbReference type="STRING" id="1454003.AW10_04220"/>
<comment type="subunit">
    <text evidence="15">F-type ATPases have 2 components, F(1) - the catalytic core - and F(0) - the membrane proton channel. F(1) has five subunits: alpha(3), beta(3), gamma(1), delta(1), epsilon(1). F(0) has three main subunits: a(1), b(2) and c(10-14). The alpha and beta chains form an alternating ring which encloses part of the gamma chain. F(1) is attached to F(0) by a central stalk formed by the gamma and epsilon chains, while a peripheral stalk is formed by the delta and b chains.</text>
</comment>
<sequence>MNINATLFGEAVWFGVFIWITMKYVWPPLQKAIADRQALIAEGLAAGERGKHELELAGKRSADSLREAKVKSAEIVVAAEKRALQVIEEAKLAAKVEADKVVASAQAEIAQQVEQARAELRGKVADLAVAGAERILKREVDAKAHAEMLAALKQEL</sequence>
<keyword evidence="7 15" id="KW-1133">Transmembrane helix</keyword>
<dbReference type="Gene3D" id="1.20.5.620">
    <property type="entry name" value="F1F0 ATP synthase subunit B, membrane domain"/>
    <property type="match status" value="1"/>
</dbReference>
<evidence type="ECO:0000256" key="11">
    <source>
        <dbReference type="ARBA" id="ARBA00025198"/>
    </source>
</evidence>
<evidence type="ECO:0000256" key="1">
    <source>
        <dbReference type="ARBA" id="ARBA00005513"/>
    </source>
</evidence>
<keyword evidence="6 15" id="KW-0375">Hydrogen ion transport</keyword>
<dbReference type="AlphaFoldDB" id="A0A011PD89"/>
<evidence type="ECO:0000256" key="15">
    <source>
        <dbReference type="HAMAP-Rule" id="MF_01398"/>
    </source>
</evidence>
<dbReference type="InterPro" id="IPR005864">
    <property type="entry name" value="ATP_synth_F0_bsu_bac"/>
</dbReference>
<dbReference type="Proteomes" id="UP000021816">
    <property type="component" value="Unassembled WGS sequence"/>
</dbReference>
<evidence type="ECO:0000256" key="7">
    <source>
        <dbReference type="ARBA" id="ARBA00022989"/>
    </source>
</evidence>
<evidence type="ECO:0000256" key="14">
    <source>
        <dbReference type="ARBA" id="ARBA00037847"/>
    </source>
</evidence>
<gene>
    <name evidence="17" type="primary">atpF_2</name>
    <name evidence="15" type="synonym">atpF</name>
    <name evidence="17" type="ORF">AW10_04220</name>
</gene>
<comment type="subcellular location">
    <subcellularLocation>
        <location evidence="15">Cell membrane</location>
        <topology evidence="15">Single-pass membrane protein</topology>
    </subcellularLocation>
    <subcellularLocation>
        <location evidence="14">Endomembrane system</location>
        <topology evidence="14">Single-pass membrane protein</topology>
    </subcellularLocation>
</comment>
<dbReference type="Pfam" id="PF00430">
    <property type="entry name" value="ATP-synt_B"/>
    <property type="match status" value="1"/>
</dbReference>
<keyword evidence="9 15" id="KW-0472">Membrane</keyword>
<evidence type="ECO:0000256" key="10">
    <source>
        <dbReference type="ARBA" id="ARBA00023310"/>
    </source>
</evidence>
<evidence type="ECO:0000256" key="8">
    <source>
        <dbReference type="ARBA" id="ARBA00023065"/>
    </source>
</evidence>
<evidence type="ECO:0000256" key="9">
    <source>
        <dbReference type="ARBA" id="ARBA00023136"/>
    </source>
</evidence>
<dbReference type="PANTHER" id="PTHR33445:SF1">
    <property type="entry name" value="ATP SYNTHASE SUBUNIT B"/>
    <property type="match status" value="1"/>
</dbReference>
<dbReference type="InterPro" id="IPR028987">
    <property type="entry name" value="ATP_synth_B-like_membr_sf"/>
</dbReference>
<keyword evidence="5 15" id="KW-0812">Transmembrane</keyword>
<dbReference type="GO" id="GO:0046933">
    <property type="term" value="F:proton-transporting ATP synthase activity, rotational mechanism"/>
    <property type="evidence" value="ECO:0007669"/>
    <property type="project" value="UniProtKB-UniRule"/>
</dbReference>
<dbReference type="PANTHER" id="PTHR33445">
    <property type="entry name" value="ATP SYNTHASE SUBUNIT B', CHLOROPLASTIC"/>
    <property type="match status" value="1"/>
</dbReference>
<evidence type="ECO:0000256" key="13">
    <source>
        <dbReference type="ARBA" id="ARBA00026054"/>
    </source>
</evidence>
<keyword evidence="8 15" id="KW-0406">Ion transport</keyword>
<dbReference type="InterPro" id="IPR002146">
    <property type="entry name" value="ATP_synth_b/b'su_bac/chlpt"/>
</dbReference>
<evidence type="ECO:0000256" key="6">
    <source>
        <dbReference type="ARBA" id="ARBA00022781"/>
    </source>
</evidence>
<evidence type="ECO:0000313" key="17">
    <source>
        <dbReference type="EMBL" id="EXI75032.1"/>
    </source>
</evidence>
<dbReference type="HAMAP" id="MF_01398">
    <property type="entry name" value="ATP_synth_b_bprime"/>
    <property type="match status" value="1"/>
</dbReference>
<evidence type="ECO:0000313" key="18">
    <source>
        <dbReference type="Proteomes" id="UP000021816"/>
    </source>
</evidence>
<evidence type="ECO:0000256" key="16">
    <source>
        <dbReference type="RuleBase" id="RU003848"/>
    </source>
</evidence>
<protein>
    <recommendedName>
        <fullName evidence="15">ATP synthase subunit b</fullName>
    </recommendedName>
    <alternativeName>
        <fullName evidence="15">ATP synthase F(0) sector subunit b</fullName>
    </alternativeName>
    <alternativeName>
        <fullName evidence="15">ATPase subunit I</fullName>
    </alternativeName>
    <alternativeName>
        <fullName evidence="15">F-type ATPase subunit b</fullName>
        <shortName evidence="15">F-ATPase subunit b</shortName>
    </alternativeName>
</protein>
<dbReference type="GO" id="GO:0045259">
    <property type="term" value="C:proton-transporting ATP synthase complex"/>
    <property type="evidence" value="ECO:0007669"/>
    <property type="project" value="UniProtKB-KW"/>
</dbReference>
<dbReference type="SUPFAM" id="SSF81573">
    <property type="entry name" value="F1F0 ATP synthase subunit B, membrane domain"/>
    <property type="match status" value="1"/>
</dbReference>
<keyword evidence="2 15" id="KW-0813">Transport</keyword>
<dbReference type="GO" id="GO:0046961">
    <property type="term" value="F:proton-transporting ATPase activity, rotational mechanism"/>
    <property type="evidence" value="ECO:0007669"/>
    <property type="project" value="TreeGrafter"/>
</dbReference>
<keyword evidence="3 15" id="KW-1003">Cell membrane</keyword>
<dbReference type="GO" id="GO:0005886">
    <property type="term" value="C:plasma membrane"/>
    <property type="evidence" value="ECO:0007669"/>
    <property type="project" value="UniProtKB-SubCell"/>
</dbReference>
<evidence type="ECO:0000256" key="4">
    <source>
        <dbReference type="ARBA" id="ARBA00022547"/>
    </source>
</evidence>
<comment type="caution">
    <text evidence="17">The sequence shown here is derived from an EMBL/GenBank/DDBJ whole genome shotgun (WGS) entry which is preliminary data.</text>
</comment>
<comment type="function">
    <text evidence="11 15">F(1)F(0) ATP synthase produces ATP from ADP in the presence of a proton or sodium gradient. F-type ATPases consist of two structural domains, F(1) containing the extramembraneous catalytic core and F(0) containing the membrane proton channel, linked together by a central stalk and a peripheral stalk. During catalysis, ATP synthesis in the catalytic domain of F(1) is coupled via a rotary mechanism of the central stalk subunits to proton translocation.</text>
</comment>
<feature type="transmembrane region" description="Helical" evidence="15">
    <location>
        <begin position="6"/>
        <end position="26"/>
    </location>
</feature>
<evidence type="ECO:0000256" key="2">
    <source>
        <dbReference type="ARBA" id="ARBA00022448"/>
    </source>
</evidence>